<dbReference type="AlphaFoldDB" id="F4CLI5"/>
<organism evidence="2 3">
    <name type="scientific">Pseudonocardia dioxanivorans (strain ATCC 55486 / DSM 44775 / JCM 13855 / CB1190)</name>
    <dbReference type="NCBI Taxonomy" id="675635"/>
    <lineage>
        <taxon>Bacteria</taxon>
        <taxon>Bacillati</taxon>
        <taxon>Actinomycetota</taxon>
        <taxon>Actinomycetes</taxon>
        <taxon>Pseudonocardiales</taxon>
        <taxon>Pseudonocardiaceae</taxon>
        <taxon>Pseudonocardia</taxon>
    </lineage>
</organism>
<dbReference type="KEGG" id="pdx:Psed_4895"/>
<proteinExistence type="predicted"/>
<accession>F4CLI5</accession>
<name>F4CLI5_PSEUX</name>
<dbReference type="HOGENOM" id="CLU_1065054_0_0_11"/>
<feature type="compositionally biased region" description="Basic and acidic residues" evidence="1">
    <location>
        <begin position="49"/>
        <end position="59"/>
    </location>
</feature>
<feature type="region of interest" description="Disordered" evidence="1">
    <location>
        <begin position="1"/>
        <end position="71"/>
    </location>
</feature>
<reference evidence="2 3" key="1">
    <citation type="journal article" date="2011" name="J. Bacteriol.">
        <title>Genome sequence of the 1,4-dioxane-degrading Pseudonocardia dioxanivorans strain CB1190.</title>
        <authorList>
            <person name="Sales C.M."/>
            <person name="Mahendra S."/>
            <person name="Grostern A."/>
            <person name="Parales R.E."/>
            <person name="Goodwin L.A."/>
            <person name="Woyke T."/>
            <person name="Nolan M."/>
            <person name="Lapidus A."/>
            <person name="Chertkov O."/>
            <person name="Ovchinnikova G."/>
            <person name="Sczyrba A."/>
            <person name="Alvarez-Cohen L."/>
        </authorList>
    </citation>
    <scope>NUCLEOTIDE SEQUENCE [LARGE SCALE GENOMIC DNA]</scope>
    <source>
        <strain evidence="3">ATCC 55486 / DSM 44775 / JCM 13855 / CB1190</strain>
    </source>
</reference>
<sequence>MPCAEMNNADDCRRPDPGRPAPVRRTDSPDTRGGEPDGALRLTAENVDVVDRRRPRDPAPEPTGSGCRGHPHHAESVAPCGAGAGSPPVCNVARSCIAPVRELPGTRGGRVDSGPSGHGVLACHPVPPHCGVTLLRGTTYVNSVVWQYLRCKVSANDADTPRLSLSGRALCRANTAADTSSARARCVSADGRSVRYPWCAPRLVPGHAVGPTSRRPTRQRRDWPGRTGPPRCRAGPGSPAARCRRSAARPAAPAAPHACGR</sequence>
<keyword evidence="3" id="KW-1185">Reference proteome</keyword>
<evidence type="ECO:0000313" key="3">
    <source>
        <dbReference type="Proteomes" id="UP000007809"/>
    </source>
</evidence>
<protein>
    <submittedName>
        <fullName evidence="2">Uncharacterized protein</fullName>
    </submittedName>
</protein>
<feature type="compositionally biased region" description="Low complexity" evidence="1">
    <location>
        <begin position="248"/>
        <end position="261"/>
    </location>
</feature>
<dbReference type="Proteomes" id="UP000007809">
    <property type="component" value="Chromosome"/>
</dbReference>
<evidence type="ECO:0000313" key="2">
    <source>
        <dbReference type="EMBL" id="AEA27038.1"/>
    </source>
</evidence>
<evidence type="ECO:0000256" key="1">
    <source>
        <dbReference type="SAM" id="MobiDB-lite"/>
    </source>
</evidence>
<dbReference type="EMBL" id="CP002593">
    <property type="protein sequence ID" value="AEA27038.1"/>
    <property type="molecule type" value="Genomic_DNA"/>
</dbReference>
<dbReference type="STRING" id="675635.Psed_4895"/>
<feature type="region of interest" description="Disordered" evidence="1">
    <location>
        <begin position="207"/>
        <end position="261"/>
    </location>
</feature>
<feature type="compositionally biased region" description="Basic and acidic residues" evidence="1">
    <location>
        <begin position="24"/>
        <end position="35"/>
    </location>
</feature>
<gene>
    <name evidence="2" type="ordered locus">Psed_4895</name>
</gene>